<comment type="caution">
    <text evidence="1">The sequence shown here is derived from an EMBL/GenBank/DDBJ whole genome shotgun (WGS) entry which is preliminary data.</text>
</comment>
<dbReference type="InterPro" id="IPR036412">
    <property type="entry name" value="HAD-like_sf"/>
</dbReference>
<dbReference type="Gene3D" id="3.40.50.1000">
    <property type="entry name" value="HAD superfamily/HAD-like"/>
    <property type="match status" value="1"/>
</dbReference>
<sequence length="131" mass="14410">MKIEGVIFDNDGTLVDSGSLSAEVIVGIVTDHGALVSFEEALDRYRGTKLADFAGALLRDFPVMDRDAFIRAFRERTWVVFTTVLTPMPGALELVSQLPLEKSVASNGPMERIEERRWATSGVFCSRITAS</sequence>
<dbReference type="EMBL" id="AKAU01000282">
    <property type="protein sequence ID" value="EIM94359.1"/>
    <property type="molecule type" value="Genomic_DNA"/>
</dbReference>
<keyword evidence="2" id="KW-1185">Reference proteome</keyword>
<organism evidence="1 2">
    <name type="scientific">Paraburkholderia hospita</name>
    <dbReference type="NCBI Taxonomy" id="169430"/>
    <lineage>
        <taxon>Bacteria</taxon>
        <taxon>Pseudomonadati</taxon>
        <taxon>Pseudomonadota</taxon>
        <taxon>Betaproteobacteria</taxon>
        <taxon>Burkholderiales</taxon>
        <taxon>Burkholderiaceae</taxon>
        <taxon>Paraburkholderia</taxon>
    </lineage>
</organism>
<dbReference type="RefSeq" id="WP_009770758.1">
    <property type="nucleotide sequence ID" value="NZ_AKAU01000282.1"/>
</dbReference>
<dbReference type="InterPro" id="IPR023198">
    <property type="entry name" value="PGP-like_dom2"/>
</dbReference>
<reference evidence="1 2" key="1">
    <citation type="journal article" date="2012" name="J. Bacteriol.">
        <title>Draft Genome Sequence of the Soil Bacterium Burkholderia terrae Strain BS001, Which Interacts with Fungal Surface Structures.</title>
        <authorList>
            <person name="Nazir R."/>
            <person name="Hansen M.A."/>
            <person name="Sorensen S."/>
            <person name="van Elsas J.D."/>
        </authorList>
    </citation>
    <scope>NUCLEOTIDE SEQUENCE [LARGE SCALE GENOMIC DNA]</scope>
    <source>
        <strain evidence="1 2">BS001</strain>
    </source>
</reference>
<accession>A0ABP2P9H1</accession>
<evidence type="ECO:0000313" key="2">
    <source>
        <dbReference type="Proteomes" id="UP000004980"/>
    </source>
</evidence>
<dbReference type="Proteomes" id="UP000004980">
    <property type="component" value="Unassembled WGS sequence"/>
</dbReference>
<name>A0ABP2P9H1_9BURK</name>
<dbReference type="SUPFAM" id="SSF56784">
    <property type="entry name" value="HAD-like"/>
    <property type="match status" value="1"/>
</dbReference>
<protein>
    <submittedName>
        <fullName evidence="1">Uncharacterized protein</fullName>
    </submittedName>
</protein>
<dbReference type="GeneID" id="71691741"/>
<dbReference type="Gene3D" id="1.10.150.240">
    <property type="entry name" value="Putative phosphatase, domain 2"/>
    <property type="match status" value="1"/>
</dbReference>
<proteinExistence type="predicted"/>
<dbReference type="InterPro" id="IPR023214">
    <property type="entry name" value="HAD_sf"/>
</dbReference>
<gene>
    <name evidence="1" type="ORF">WQE_45473</name>
</gene>
<evidence type="ECO:0000313" key="1">
    <source>
        <dbReference type="EMBL" id="EIM94359.1"/>
    </source>
</evidence>